<keyword evidence="1" id="KW-0472">Membrane</keyword>
<keyword evidence="1" id="KW-1133">Transmembrane helix</keyword>
<evidence type="ECO:0000256" key="1">
    <source>
        <dbReference type="SAM" id="Phobius"/>
    </source>
</evidence>
<feature type="transmembrane region" description="Helical" evidence="1">
    <location>
        <begin position="109"/>
        <end position="129"/>
    </location>
</feature>
<gene>
    <name evidence="2" type="ORF">FRZ44_49610</name>
</gene>
<evidence type="ECO:0000313" key="2">
    <source>
        <dbReference type="EMBL" id="QEX19646.1"/>
    </source>
</evidence>
<dbReference type="Proteomes" id="UP000326202">
    <property type="component" value="Chromosome"/>
</dbReference>
<dbReference type="RefSeq" id="WP_151179695.1">
    <property type="nucleotide sequence ID" value="NZ_CP042906.1"/>
</dbReference>
<name>A0A5J6MYB6_9PROT</name>
<keyword evidence="1" id="KW-0812">Transmembrane</keyword>
<dbReference type="OrthoDB" id="8099304at2"/>
<dbReference type="EMBL" id="CP042906">
    <property type="protein sequence ID" value="QEX19646.1"/>
    <property type="molecule type" value="Genomic_DNA"/>
</dbReference>
<protein>
    <submittedName>
        <fullName evidence="2">Uncharacterized protein</fullName>
    </submittedName>
</protein>
<keyword evidence="3" id="KW-1185">Reference proteome</keyword>
<evidence type="ECO:0000313" key="3">
    <source>
        <dbReference type="Proteomes" id="UP000326202"/>
    </source>
</evidence>
<proteinExistence type="predicted"/>
<organism evidence="2 3">
    <name type="scientific">Hypericibacter terrae</name>
    <dbReference type="NCBI Taxonomy" id="2602015"/>
    <lineage>
        <taxon>Bacteria</taxon>
        <taxon>Pseudomonadati</taxon>
        <taxon>Pseudomonadota</taxon>
        <taxon>Alphaproteobacteria</taxon>
        <taxon>Rhodospirillales</taxon>
        <taxon>Dongiaceae</taxon>
        <taxon>Hypericibacter</taxon>
    </lineage>
</organism>
<accession>A0A5J6MYB6</accession>
<dbReference type="AlphaFoldDB" id="A0A5J6MYB6"/>
<dbReference type="KEGG" id="htq:FRZ44_49610"/>
<feature type="transmembrane region" description="Helical" evidence="1">
    <location>
        <begin position="16"/>
        <end position="36"/>
    </location>
</feature>
<reference evidence="2 3" key="1">
    <citation type="submission" date="2019-08" db="EMBL/GenBank/DDBJ databases">
        <title>Hyperibacter terrae gen. nov., sp. nov. and Hyperibacter viscosus sp. nov., two new members in the family Rhodospirillaceae isolated from the rhizosphere of Hypericum perforatum.</title>
        <authorList>
            <person name="Noviana Z."/>
        </authorList>
    </citation>
    <scope>NUCLEOTIDE SEQUENCE [LARGE SCALE GENOMIC DNA]</scope>
    <source>
        <strain evidence="2 3">R5913</strain>
    </source>
</reference>
<sequence>MAQKYNPPSQGRGGQIFDVLCLLVMVFAVLFVPVWLNIAVPSRVRVLPEGVQLTEAADADGNVTQTWTGLTWEAIKQNPTMQERWQALGYSVEGAADIVTQPFDYTLDIGGIVMTGVVILGYFVFVLVLSRREYKDVIAEKFE</sequence>